<keyword evidence="14" id="KW-0393">Immunoglobulin domain</keyword>
<evidence type="ECO:0000256" key="7">
    <source>
        <dbReference type="ARBA" id="ARBA00022859"/>
    </source>
</evidence>
<dbReference type="OrthoDB" id="8915525at2759"/>
<evidence type="ECO:0000256" key="4">
    <source>
        <dbReference type="ARBA" id="ARBA00022553"/>
    </source>
</evidence>
<evidence type="ECO:0000256" key="9">
    <source>
        <dbReference type="ARBA" id="ARBA00023130"/>
    </source>
</evidence>
<dbReference type="Ensembl" id="ENSCPOT00000012004.3">
    <property type="protein sequence ID" value="ENSCPOP00000010695.2"/>
    <property type="gene ID" value="ENSCPOG00000011889.4"/>
</dbReference>
<keyword evidence="13" id="KW-0325">Glycoprotein</keyword>
<dbReference type="Pfam" id="PF02189">
    <property type="entry name" value="ITAM"/>
    <property type="match status" value="1"/>
</dbReference>
<comment type="subcellular location">
    <subcellularLocation>
        <location evidence="1">Cell membrane</location>
        <topology evidence="1">Single-pass type I membrane protein</topology>
    </subcellularLocation>
</comment>
<reference evidence="21" key="3">
    <citation type="submission" date="2025-09" db="UniProtKB">
        <authorList>
            <consortium name="Ensembl"/>
        </authorList>
    </citation>
    <scope>IDENTIFICATION</scope>
    <source>
        <strain evidence="21">2N</strain>
    </source>
</reference>
<keyword evidence="8 18" id="KW-1133">Transmembrane helix</keyword>
<keyword evidence="2" id="KW-1003">Cell membrane</keyword>
<dbReference type="GO" id="GO:0009897">
    <property type="term" value="C:external side of plasma membrane"/>
    <property type="evidence" value="ECO:0007669"/>
    <property type="project" value="Ensembl"/>
</dbReference>
<dbReference type="Bgee" id="ENSCPOG00000011889">
    <property type="expression patterns" value="Expressed in liver and 4 other cell types or tissues"/>
</dbReference>
<keyword evidence="22" id="KW-1185">Reference proteome</keyword>
<dbReference type="EMBL" id="AAKN02048213">
    <property type="status" value="NOT_ANNOTATED_CDS"/>
    <property type="molecule type" value="Genomic_DNA"/>
</dbReference>
<dbReference type="PROSITE" id="PS51055">
    <property type="entry name" value="ITAM_1"/>
    <property type="match status" value="1"/>
</dbReference>
<evidence type="ECO:0000256" key="5">
    <source>
        <dbReference type="ARBA" id="ARBA00022692"/>
    </source>
</evidence>
<dbReference type="GeneTree" id="ENSGT00940000154363"/>
<dbReference type="FunCoup" id="H0VK82">
    <property type="interactions" value="225"/>
</dbReference>
<protein>
    <recommendedName>
        <fullName evidence="16">B-cell antigen receptor complex-associated protein alpha chain</fullName>
    </recommendedName>
    <alternativeName>
        <fullName evidence="17">Ig-alpha</fullName>
    </alternativeName>
</protein>
<dbReference type="GO" id="GO:0005771">
    <property type="term" value="C:multivesicular body"/>
    <property type="evidence" value="ECO:0007669"/>
    <property type="project" value="Ensembl"/>
</dbReference>
<accession>H0VK82</accession>
<evidence type="ECO:0000256" key="11">
    <source>
        <dbReference type="ARBA" id="ARBA00023157"/>
    </source>
</evidence>
<keyword evidence="6 19" id="KW-0732">Signal</keyword>
<dbReference type="CTD" id="973"/>
<dbReference type="KEGG" id="cpoc:100724815"/>
<dbReference type="Gene3D" id="2.60.40.10">
    <property type="entry name" value="Immunoglobulins"/>
    <property type="match status" value="1"/>
</dbReference>
<dbReference type="InterPro" id="IPR007110">
    <property type="entry name" value="Ig-like_dom"/>
</dbReference>
<name>H0VK82_CAVPO</name>
<evidence type="ECO:0000256" key="17">
    <source>
        <dbReference type="ARBA" id="ARBA00079134"/>
    </source>
</evidence>
<reference evidence="22" key="1">
    <citation type="journal article" date="2011" name="Nature">
        <title>A high-resolution map of human evolutionary constraint using 29 mammals.</title>
        <authorList>
            <person name="Lindblad-Toh K."/>
            <person name="Garber M."/>
            <person name="Zuk O."/>
            <person name="Lin M.F."/>
            <person name="Parker B.J."/>
            <person name="Washietl S."/>
            <person name="Kheradpour P."/>
            <person name="Ernst J."/>
            <person name="Jordan G."/>
            <person name="Mauceli E."/>
            <person name="Ward L.D."/>
            <person name="Lowe C.B."/>
            <person name="Holloway A.K."/>
            <person name="Clamp M."/>
            <person name="Gnerre S."/>
            <person name="Alfoldi J."/>
            <person name="Beal K."/>
            <person name="Chang J."/>
            <person name="Clawson H."/>
            <person name="Cuff J."/>
            <person name="Di Palma F."/>
            <person name="Fitzgerald S."/>
            <person name="Flicek P."/>
            <person name="Guttman M."/>
            <person name="Hubisz M.J."/>
            <person name="Jaffe D.B."/>
            <person name="Jungreis I."/>
            <person name="Kent W.J."/>
            <person name="Kostka D."/>
            <person name="Lara M."/>
            <person name="Martins A.L."/>
            <person name="Massingham T."/>
            <person name="Moltke I."/>
            <person name="Raney B.J."/>
            <person name="Rasmussen M.D."/>
            <person name="Robinson J."/>
            <person name="Stark A."/>
            <person name="Vilella A.J."/>
            <person name="Wen J."/>
            <person name="Xie X."/>
            <person name="Zody M.C."/>
            <person name="Baldwin J."/>
            <person name="Bloom T."/>
            <person name="Chin C.W."/>
            <person name="Heiman D."/>
            <person name="Nicol R."/>
            <person name="Nusbaum C."/>
            <person name="Young S."/>
            <person name="Wilkinson J."/>
            <person name="Worley K.C."/>
            <person name="Kovar C.L."/>
            <person name="Muzny D.M."/>
            <person name="Gibbs R.A."/>
            <person name="Cree A."/>
            <person name="Dihn H.H."/>
            <person name="Fowler G."/>
            <person name="Jhangiani S."/>
            <person name="Joshi V."/>
            <person name="Lee S."/>
            <person name="Lewis L.R."/>
            <person name="Nazareth L.V."/>
            <person name="Okwuonu G."/>
            <person name="Santibanez J."/>
            <person name="Warren W.C."/>
            <person name="Mardis E.R."/>
            <person name="Weinstock G.M."/>
            <person name="Wilson R.K."/>
            <person name="Delehaunty K."/>
            <person name="Dooling D."/>
            <person name="Fronik C."/>
            <person name="Fulton L."/>
            <person name="Fulton B."/>
            <person name="Graves T."/>
            <person name="Minx P."/>
            <person name="Sodergren E."/>
            <person name="Birney E."/>
            <person name="Margulies E.H."/>
            <person name="Herrero J."/>
            <person name="Green E.D."/>
            <person name="Haussler D."/>
            <person name="Siepel A."/>
            <person name="Goldman N."/>
            <person name="Pollard K.S."/>
            <person name="Pedersen J.S."/>
            <person name="Lander E.S."/>
            <person name="Kellis M."/>
        </authorList>
    </citation>
    <scope>NUCLEOTIDE SEQUENCE [LARGE SCALE GENOMIC DNA]</scope>
    <source>
        <strain evidence="22">2N</strain>
    </source>
</reference>
<keyword evidence="12" id="KW-0675">Receptor</keyword>
<dbReference type="GO" id="GO:0002250">
    <property type="term" value="P:adaptive immune response"/>
    <property type="evidence" value="ECO:0007669"/>
    <property type="project" value="UniProtKB-KW"/>
</dbReference>
<evidence type="ECO:0000256" key="1">
    <source>
        <dbReference type="ARBA" id="ARBA00004251"/>
    </source>
</evidence>
<dbReference type="GO" id="GO:0071755">
    <property type="term" value="C:IgM B cell receptor complex"/>
    <property type="evidence" value="ECO:0007669"/>
    <property type="project" value="Ensembl"/>
</dbReference>
<organism evidence="21 22">
    <name type="scientific">Cavia porcellus</name>
    <name type="common">Guinea pig</name>
    <dbReference type="NCBI Taxonomy" id="10141"/>
    <lineage>
        <taxon>Eukaryota</taxon>
        <taxon>Metazoa</taxon>
        <taxon>Chordata</taxon>
        <taxon>Craniata</taxon>
        <taxon>Vertebrata</taxon>
        <taxon>Euteleostomi</taxon>
        <taxon>Mammalia</taxon>
        <taxon>Eutheria</taxon>
        <taxon>Euarchontoglires</taxon>
        <taxon>Glires</taxon>
        <taxon>Rodentia</taxon>
        <taxon>Hystricomorpha</taxon>
        <taxon>Caviidae</taxon>
        <taxon>Cavia</taxon>
    </lineage>
</organism>
<dbReference type="CDD" id="cd00096">
    <property type="entry name" value="Ig"/>
    <property type="match status" value="1"/>
</dbReference>
<keyword evidence="11" id="KW-1015">Disulfide bond</keyword>
<evidence type="ECO:0000256" key="18">
    <source>
        <dbReference type="SAM" id="Phobius"/>
    </source>
</evidence>
<evidence type="ECO:0000313" key="21">
    <source>
        <dbReference type="Ensembl" id="ENSCPOP00000010695.2"/>
    </source>
</evidence>
<keyword evidence="4" id="KW-0597">Phosphoprotein</keyword>
<dbReference type="InterPro" id="IPR013783">
    <property type="entry name" value="Ig-like_fold"/>
</dbReference>
<dbReference type="STRING" id="10141.ENSCPOP00000010695"/>
<sequence length="224" mass="24968">MPEGTGNFQALPATILLFLLSAACLGPGCQATLWVENGPTSVTVSPGDEARLQCRNNGNNSKVTWWHILQGNYTWHPKFLGHTNGSEGEWIISNVNKSHGGIYRCRVEEKGTSLHSCGTYLRVREPPPRPFLDMGEGTKNRIITAEGIILLFCAVVPGTLLLFRKRWQNEKFGVDPRDDYEDENLYEGLNLDDCSMYEDISRGLQGTYQDVGSLHIGDVQLEKP</sequence>
<dbReference type="Pfam" id="PF13927">
    <property type="entry name" value="Ig_3"/>
    <property type="match status" value="1"/>
</dbReference>
<feature type="chain" id="PRO_5003542179" description="B-cell antigen receptor complex-associated protein alpha chain" evidence="19">
    <location>
        <begin position="32"/>
        <end position="224"/>
    </location>
</feature>
<dbReference type="GO" id="GO:0030183">
    <property type="term" value="P:B cell differentiation"/>
    <property type="evidence" value="ECO:0007669"/>
    <property type="project" value="Ensembl"/>
</dbReference>
<dbReference type="GO" id="GO:0042100">
    <property type="term" value="P:B cell proliferation"/>
    <property type="evidence" value="ECO:0007669"/>
    <property type="project" value="Ensembl"/>
</dbReference>
<dbReference type="InterPro" id="IPR003110">
    <property type="entry name" value="Phos_immunorcpt_sig_ITAM"/>
</dbReference>
<evidence type="ECO:0000256" key="13">
    <source>
        <dbReference type="ARBA" id="ARBA00023180"/>
    </source>
</evidence>
<dbReference type="SMART" id="SM00409">
    <property type="entry name" value="IG"/>
    <property type="match status" value="1"/>
</dbReference>
<keyword evidence="3" id="KW-0488">Methylation</keyword>
<dbReference type="HOGENOM" id="CLU_106774_0_0_1"/>
<dbReference type="PROSITE" id="PS50835">
    <property type="entry name" value="IG_LIKE"/>
    <property type="match status" value="1"/>
</dbReference>
<dbReference type="eggNOG" id="ENOG502S1DI">
    <property type="taxonomic scope" value="Eukaryota"/>
</dbReference>
<evidence type="ECO:0000313" key="22">
    <source>
        <dbReference type="Proteomes" id="UP000005447"/>
    </source>
</evidence>
<dbReference type="AlphaFoldDB" id="H0VK82"/>
<dbReference type="RefSeq" id="XP_003464594.1">
    <property type="nucleotide sequence ID" value="XM_003464546.3"/>
</dbReference>
<evidence type="ECO:0000256" key="12">
    <source>
        <dbReference type="ARBA" id="ARBA00023170"/>
    </source>
</evidence>
<keyword evidence="10 18" id="KW-0472">Membrane</keyword>
<dbReference type="GO" id="GO:0045121">
    <property type="term" value="C:membrane raft"/>
    <property type="evidence" value="ECO:0007669"/>
    <property type="project" value="Ensembl"/>
</dbReference>
<dbReference type="PANTHER" id="PTHR14334">
    <property type="entry name" value="B-CELL ANTIGEN RECEPTOR COMPLEX-ASSOCIATED PROTEIN"/>
    <property type="match status" value="1"/>
</dbReference>
<evidence type="ECO:0000256" key="8">
    <source>
        <dbReference type="ARBA" id="ARBA00022989"/>
    </source>
</evidence>
<dbReference type="SMART" id="SM00077">
    <property type="entry name" value="ITAM"/>
    <property type="match status" value="1"/>
</dbReference>
<dbReference type="InterPro" id="IPR003599">
    <property type="entry name" value="Ig_sub"/>
</dbReference>
<evidence type="ECO:0000256" key="15">
    <source>
        <dbReference type="ARBA" id="ARBA00059989"/>
    </source>
</evidence>
<evidence type="ECO:0000256" key="19">
    <source>
        <dbReference type="SAM" id="SignalP"/>
    </source>
</evidence>
<evidence type="ECO:0000259" key="20">
    <source>
        <dbReference type="PROSITE" id="PS50835"/>
    </source>
</evidence>
<dbReference type="GeneID" id="100724815"/>
<dbReference type="GO" id="GO:0004888">
    <property type="term" value="F:transmembrane signaling receptor activity"/>
    <property type="evidence" value="ECO:0007669"/>
    <property type="project" value="Ensembl"/>
</dbReference>
<evidence type="ECO:0000256" key="2">
    <source>
        <dbReference type="ARBA" id="ARBA00022475"/>
    </source>
</evidence>
<evidence type="ECO:0000256" key="14">
    <source>
        <dbReference type="ARBA" id="ARBA00023319"/>
    </source>
</evidence>
<keyword evidence="5 18" id="KW-0812">Transmembrane</keyword>
<evidence type="ECO:0000256" key="6">
    <source>
        <dbReference type="ARBA" id="ARBA00022729"/>
    </source>
</evidence>
<reference evidence="21" key="2">
    <citation type="submission" date="2025-08" db="UniProtKB">
        <authorList>
            <consortium name="Ensembl"/>
        </authorList>
    </citation>
    <scope>IDENTIFICATION</scope>
    <source>
        <strain evidence="21">2N</strain>
    </source>
</reference>
<dbReference type="FunFam" id="2.60.40.10:FF:001852">
    <property type="entry name" value="B-cell antigen receptor complex-associated protein alpha chain"/>
    <property type="match status" value="1"/>
</dbReference>
<dbReference type="Proteomes" id="UP000005447">
    <property type="component" value="Unassembled WGS sequence"/>
</dbReference>
<dbReference type="SUPFAM" id="SSF48726">
    <property type="entry name" value="Immunoglobulin"/>
    <property type="match status" value="1"/>
</dbReference>
<gene>
    <name evidence="21" type="primary">CD79A</name>
</gene>
<dbReference type="GO" id="GO:0050853">
    <property type="term" value="P:B cell receptor signaling pathway"/>
    <property type="evidence" value="ECO:0007669"/>
    <property type="project" value="Ensembl"/>
</dbReference>
<dbReference type="InterPro" id="IPR036179">
    <property type="entry name" value="Ig-like_dom_sf"/>
</dbReference>
<feature type="domain" description="Ig-like" evidence="20">
    <location>
        <begin position="27"/>
        <end position="115"/>
    </location>
</feature>
<evidence type="ECO:0000256" key="3">
    <source>
        <dbReference type="ARBA" id="ARBA00022481"/>
    </source>
</evidence>
<proteinExistence type="predicted"/>
<dbReference type="VEuPathDB" id="HostDB:ENSCPOG00000011889"/>
<feature type="signal peptide" evidence="19">
    <location>
        <begin position="1"/>
        <end position="31"/>
    </location>
</feature>
<dbReference type="PANTHER" id="PTHR14334:SF1">
    <property type="entry name" value="B-CELL ANTIGEN RECEPTOR COMPLEX-ASSOCIATED PROTEIN ALPHA CHAIN"/>
    <property type="match status" value="1"/>
</dbReference>
<dbReference type="GO" id="GO:0042802">
    <property type="term" value="F:identical protein binding"/>
    <property type="evidence" value="ECO:0007669"/>
    <property type="project" value="Ensembl"/>
</dbReference>
<comment type="function">
    <text evidence="15">Required in cooperation with CD79B for initiation of the signal transduction cascade activated by binding of antigen to the B-cell antigen receptor complex (BCR) which leads to internalization of the complex, trafficking to late endosomes and antigen presentation. Also required for BCR surface expression and for efficient differentiation of pro- and pre-B-cells. Stimulates SYK autophosphorylation and activation. Binds to BLNK, bringing BLNK into proximity with SYK and allowing SYK to phosphorylate BLNK. Also interacts with and increases activity of some Src-family tyrosine kinases. Represses BCR signaling during development of immature B-cells.</text>
</comment>
<keyword evidence="7" id="KW-0391">Immunity</keyword>
<dbReference type="InParanoid" id="H0VK82"/>
<keyword evidence="9" id="KW-1064">Adaptive immunity</keyword>
<evidence type="ECO:0000256" key="10">
    <source>
        <dbReference type="ARBA" id="ARBA00023136"/>
    </source>
</evidence>
<feature type="transmembrane region" description="Helical" evidence="18">
    <location>
        <begin position="142"/>
        <end position="163"/>
    </location>
</feature>
<dbReference type="OMA" id="RWQNEKF"/>
<evidence type="ECO:0000256" key="16">
    <source>
        <dbReference type="ARBA" id="ARBA00074220"/>
    </source>
</evidence>